<dbReference type="Proteomes" id="UP000435877">
    <property type="component" value="Unassembled WGS sequence"/>
</dbReference>
<accession>A0A5S9NC87</accession>
<organism evidence="1 3">
    <name type="scientific">Zhongshania aliphaticivorans</name>
    <dbReference type="NCBI Taxonomy" id="1470434"/>
    <lineage>
        <taxon>Bacteria</taxon>
        <taxon>Pseudomonadati</taxon>
        <taxon>Pseudomonadota</taxon>
        <taxon>Gammaproteobacteria</taxon>
        <taxon>Cellvibrionales</taxon>
        <taxon>Spongiibacteraceae</taxon>
        <taxon>Zhongshania</taxon>
    </lineage>
</organism>
<dbReference type="AlphaFoldDB" id="A0A5S9NC87"/>
<keyword evidence="3" id="KW-1185">Reference proteome</keyword>
<dbReference type="EMBL" id="CACSIK010000001">
    <property type="protein sequence ID" value="CAA0086957.1"/>
    <property type="molecule type" value="Genomic_DNA"/>
</dbReference>
<evidence type="ECO:0000313" key="4">
    <source>
        <dbReference type="Proteomes" id="UP000439591"/>
    </source>
</evidence>
<sequence>MINQTRMSIGAVKRPRTKRDDGKRIFYTASLI</sequence>
<dbReference type="Proteomes" id="UP000439591">
    <property type="component" value="Unassembled WGS sequence"/>
</dbReference>
<reference evidence="3 4" key="1">
    <citation type="submission" date="2019-11" db="EMBL/GenBank/DDBJ databases">
        <authorList>
            <person name="Holert J."/>
        </authorList>
    </citation>
    <scope>NUCLEOTIDE SEQUENCE [LARGE SCALE GENOMIC DNA]</scope>
    <source>
        <strain evidence="2">BC3_2A</strain>
        <strain evidence="1">SB11_1A</strain>
    </source>
</reference>
<evidence type="ECO:0000313" key="3">
    <source>
        <dbReference type="Proteomes" id="UP000435877"/>
    </source>
</evidence>
<evidence type="ECO:0000313" key="2">
    <source>
        <dbReference type="EMBL" id="CAA0113822.1"/>
    </source>
</evidence>
<name>A0A5S9NC87_9GAMM</name>
<protein>
    <submittedName>
        <fullName evidence="1">Uncharacterized protein</fullName>
    </submittedName>
</protein>
<dbReference type="EMBL" id="CACSIM010000005">
    <property type="protein sequence ID" value="CAA0113822.1"/>
    <property type="molecule type" value="Genomic_DNA"/>
</dbReference>
<gene>
    <name evidence="1" type="ORF">IHBHHGIJ_01168</name>
    <name evidence="2" type="ORF">KFEGEMFD_02908</name>
</gene>
<evidence type="ECO:0000313" key="1">
    <source>
        <dbReference type="EMBL" id="CAA0086957.1"/>
    </source>
</evidence>
<proteinExistence type="predicted"/>